<feature type="region of interest" description="Disordered" evidence="1">
    <location>
        <begin position="41"/>
        <end position="119"/>
    </location>
</feature>
<sequence length="337" mass="37165">MCRRMQWDGGGLVRMQKGRERCCRGYRRVWNDTEGHFRIQDSAGGVQERAGGRLGRAGRGGCRRPVPELPQRPPLRRGRAGQGEQDRAGQGGGGGAERGPAPLGRGQGTAVGPARPALPGSPAAPMGLRAWLRSLGCCGCCAGEAAVAEKEPLLSNNNPYASFGATLARDEEQNLWSTPHDVTHTEADDDRVLYNMIVVRNQLDKDSEEWQKLNYDIYTLRQTRKEVRSRWKHILEDLGFQKEADSLLSVTKLSIISDSQNMSKARDILLKLSEETNIFPTSWELSERYLFVVDRLIALDAADEFFRMASAAYPKRPGGERADEGPRAPHCGPAAVP</sequence>
<name>A0A8C3RDD7_9PASS</name>
<protein>
    <submittedName>
        <fullName evidence="2">Melanoregulin</fullName>
    </submittedName>
</protein>
<feature type="region of interest" description="Disordered" evidence="1">
    <location>
        <begin position="315"/>
        <end position="337"/>
    </location>
</feature>
<dbReference type="PANTHER" id="PTHR34340">
    <property type="entry name" value="MELANOREGULIN"/>
    <property type="match status" value="1"/>
</dbReference>
<keyword evidence="3" id="KW-1185">Reference proteome</keyword>
<dbReference type="PANTHER" id="PTHR34340:SF3">
    <property type="entry name" value="MELANOREGULIN"/>
    <property type="match status" value="1"/>
</dbReference>
<organism evidence="2 3">
    <name type="scientific">Cyanoderma ruficeps</name>
    <name type="common">rufous-capped babbler</name>
    <dbReference type="NCBI Taxonomy" id="181631"/>
    <lineage>
        <taxon>Eukaryota</taxon>
        <taxon>Metazoa</taxon>
        <taxon>Chordata</taxon>
        <taxon>Craniata</taxon>
        <taxon>Vertebrata</taxon>
        <taxon>Euteleostomi</taxon>
        <taxon>Archelosauria</taxon>
        <taxon>Archosauria</taxon>
        <taxon>Dinosauria</taxon>
        <taxon>Saurischia</taxon>
        <taxon>Theropoda</taxon>
        <taxon>Coelurosauria</taxon>
        <taxon>Aves</taxon>
        <taxon>Neognathae</taxon>
        <taxon>Neoaves</taxon>
        <taxon>Telluraves</taxon>
        <taxon>Australaves</taxon>
        <taxon>Passeriformes</taxon>
        <taxon>Sylvioidea</taxon>
        <taxon>Timaliidae</taxon>
        <taxon>Cyanoderma</taxon>
    </lineage>
</organism>
<evidence type="ECO:0000313" key="3">
    <source>
        <dbReference type="Proteomes" id="UP000694396"/>
    </source>
</evidence>
<evidence type="ECO:0000256" key="1">
    <source>
        <dbReference type="SAM" id="MobiDB-lite"/>
    </source>
</evidence>
<proteinExistence type="predicted"/>
<reference evidence="2" key="2">
    <citation type="submission" date="2025-09" db="UniProtKB">
        <authorList>
            <consortium name="Ensembl"/>
        </authorList>
    </citation>
    <scope>IDENTIFICATION</scope>
</reference>
<dbReference type="InterPro" id="IPR031638">
    <property type="entry name" value="Melanoregulin"/>
</dbReference>
<dbReference type="Ensembl" id="ENSCRFT00000019896.1">
    <property type="protein sequence ID" value="ENSCRFP00000019251.1"/>
    <property type="gene ID" value="ENSCRFG00000014440.1"/>
</dbReference>
<feature type="compositionally biased region" description="Basic and acidic residues" evidence="1">
    <location>
        <begin position="317"/>
        <end position="327"/>
    </location>
</feature>
<dbReference type="Pfam" id="PF15812">
    <property type="entry name" value="MREG"/>
    <property type="match status" value="1"/>
</dbReference>
<dbReference type="AlphaFoldDB" id="A0A8C3RDD7"/>
<dbReference type="GO" id="GO:0030318">
    <property type="term" value="P:melanocyte differentiation"/>
    <property type="evidence" value="ECO:0007669"/>
    <property type="project" value="TreeGrafter"/>
</dbReference>
<evidence type="ECO:0000313" key="2">
    <source>
        <dbReference type="Ensembl" id="ENSCRFP00000019251.1"/>
    </source>
</evidence>
<accession>A0A8C3RDD7</accession>
<reference evidence="2" key="1">
    <citation type="submission" date="2025-08" db="UniProtKB">
        <authorList>
            <consortium name="Ensembl"/>
        </authorList>
    </citation>
    <scope>IDENTIFICATION</scope>
</reference>
<dbReference type="Proteomes" id="UP000694396">
    <property type="component" value="Unplaced"/>
</dbReference>
<dbReference type="GO" id="GO:0032402">
    <property type="term" value="P:melanosome transport"/>
    <property type="evidence" value="ECO:0007669"/>
    <property type="project" value="InterPro"/>
</dbReference>
<dbReference type="GO" id="GO:0042470">
    <property type="term" value="C:melanosome"/>
    <property type="evidence" value="ECO:0007669"/>
    <property type="project" value="InterPro"/>
</dbReference>